<feature type="compositionally biased region" description="Basic and acidic residues" evidence="1">
    <location>
        <begin position="68"/>
        <end position="85"/>
    </location>
</feature>
<dbReference type="KEGG" id="lbc:LACBIDRAFT_326274"/>
<protein>
    <submittedName>
        <fullName evidence="2">Predicted protein</fullName>
    </submittedName>
</protein>
<feature type="region of interest" description="Disordered" evidence="1">
    <location>
        <begin position="68"/>
        <end position="89"/>
    </location>
</feature>
<sequence length="199" mass="22650">MNLSWHREANDNKTVQQKFNKKKGNQQTFGVLMLQVYSERPKQQGTKMLHLLFKSLVRLGYWVPRGSNRDRDQLGSLTDHNEYKRTAPSSQIGCDRLALHQVNSGTTISRAADERDVVANSERHNNLGRSASPSDECEDQKIISPAMSNSNMELDSQYNNDTSSHSMTPALVQLHHTSIAFYMMVFKAKLNNTFAHLNR</sequence>
<dbReference type="HOGENOM" id="CLU_1372417_0_0_1"/>
<feature type="compositionally biased region" description="Basic and acidic residues" evidence="1">
    <location>
        <begin position="1"/>
        <end position="11"/>
    </location>
</feature>
<evidence type="ECO:0000313" key="3">
    <source>
        <dbReference type="Proteomes" id="UP000001194"/>
    </source>
</evidence>
<organism evidence="3">
    <name type="scientific">Laccaria bicolor (strain S238N-H82 / ATCC MYA-4686)</name>
    <name type="common">Bicoloured deceiver</name>
    <name type="synonym">Laccaria laccata var. bicolor</name>
    <dbReference type="NCBI Taxonomy" id="486041"/>
    <lineage>
        <taxon>Eukaryota</taxon>
        <taxon>Fungi</taxon>
        <taxon>Dikarya</taxon>
        <taxon>Basidiomycota</taxon>
        <taxon>Agaricomycotina</taxon>
        <taxon>Agaricomycetes</taxon>
        <taxon>Agaricomycetidae</taxon>
        <taxon>Agaricales</taxon>
        <taxon>Agaricineae</taxon>
        <taxon>Hydnangiaceae</taxon>
        <taxon>Laccaria</taxon>
    </lineage>
</organism>
<dbReference type="AlphaFoldDB" id="B0D7W7"/>
<dbReference type="Proteomes" id="UP000001194">
    <property type="component" value="Unassembled WGS sequence"/>
</dbReference>
<feature type="region of interest" description="Disordered" evidence="1">
    <location>
        <begin position="1"/>
        <end position="22"/>
    </location>
</feature>
<name>B0D7W7_LACBS</name>
<dbReference type="InParanoid" id="B0D7W7"/>
<accession>B0D7W7</accession>
<gene>
    <name evidence="2" type="ORF">LACBIDRAFT_326274</name>
</gene>
<evidence type="ECO:0000256" key="1">
    <source>
        <dbReference type="SAM" id="MobiDB-lite"/>
    </source>
</evidence>
<dbReference type="EMBL" id="DS547099">
    <property type="protein sequence ID" value="EDR09715.1"/>
    <property type="molecule type" value="Genomic_DNA"/>
</dbReference>
<evidence type="ECO:0000313" key="2">
    <source>
        <dbReference type="EMBL" id="EDR09715.1"/>
    </source>
</evidence>
<dbReference type="RefSeq" id="XP_001880064.1">
    <property type="nucleotide sequence ID" value="XM_001880029.1"/>
</dbReference>
<reference evidence="2 3" key="1">
    <citation type="journal article" date="2008" name="Nature">
        <title>The genome of Laccaria bicolor provides insights into mycorrhizal symbiosis.</title>
        <authorList>
            <person name="Martin F."/>
            <person name="Aerts A."/>
            <person name="Ahren D."/>
            <person name="Brun A."/>
            <person name="Danchin E.G.J."/>
            <person name="Duchaussoy F."/>
            <person name="Gibon J."/>
            <person name="Kohler A."/>
            <person name="Lindquist E."/>
            <person name="Pereda V."/>
            <person name="Salamov A."/>
            <person name="Shapiro H.J."/>
            <person name="Wuyts J."/>
            <person name="Blaudez D."/>
            <person name="Buee M."/>
            <person name="Brokstein P."/>
            <person name="Canbaeck B."/>
            <person name="Cohen D."/>
            <person name="Courty P.E."/>
            <person name="Coutinho P.M."/>
            <person name="Delaruelle C."/>
            <person name="Detter J.C."/>
            <person name="Deveau A."/>
            <person name="DiFazio S."/>
            <person name="Duplessis S."/>
            <person name="Fraissinet-Tachet L."/>
            <person name="Lucic E."/>
            <person name="Frey-Klett P."/>
            <person name="Fourrey C."/>
            <person name="Feussner I."/>
            <person name="Gay G."/>
            <person name="Grimwood J."/>
            <person name="Hoegger P.J."/>
            <person name="Jain P."/>
            <person name="Kilaru S."/>
            <person name="Labbe J."/>
            <person name="Lin Y.C."/>
            <person name="Legue V."/>
            <person name="Le Tacon F."/>
            <person name="Marmeisse R."/>
            <person name="Melayah D."/>
            <person name="Montanini B."/>
            <person name="Muratet M."/>
            <person name="Nehls U."/>
            <person name="Niculita-Hirzel H."/>
            <person name="Oudot-Le Secq M.P."/>
            <person name="Peter M."/>
            <person name="Quesneville H."/>
            <person name="Rajashekar B."/>
            <person name="Reich M."/>
            <person name="Rouhier N."/>
            <person name="Schmutz J."/>
            <person name="Yin T."/>
            <person name="Chalot M."/>
            <person name="Henrissat B."/>
            <person name="Kuees U."/>
            <person name="Lucas S."/>
            <person name="Van de Peer Y."/>
            <person name="Podila G.K."/>
            <person name="Polle A."/>
            <person name="Pukkila P.J."/>
            <person name="Richardson P.M."/>
            <person name="Rouze P."/>
            <person name="Sanders I.R."/>
            <person name="Stajich J.E."/>
            <person name="Tunlid A."/>
            <person name="Tuskan G."/>
            <person name="Grigoriev I.V."/>
        </authorList>
    </citation>
    <scope>NUCLEOTIDE SEQUENCE [LARGE SCALE GENOMIC DNA]</scope>
    <source>
        <strain evidence="3">S238N-H82 / ATCC MYA-4686</strain>
    </source>
</reference>
<proteinExistence type="predicted"/>
<dbReference type="GeneID" id="6075645"/>
<keyword evidence="3" id="KW-1185">Reference proteome</keyword>